<evidence type="ECO:0000313" key="2">
    <source>
        <dbReference type="Proteomes" id="UP000092460"/>
    </source>
</evidence>
<dbReference type="STRING" id="67801.A0A1B0C575"/>
<name>A0A1B0C575_9MUSC</name>
<dbReference type="Proteomes" id="UP000092460">
    <property type="component" value="Unassembled WGS sequence"/>
</dbReference>
<dbReference type="GO" id="GO:0042060">
    <property type="term" value="P:wound healing"/>
    <property type="evidence" value="ECO:0007669"/>
    <property type="project" value="TreeGrafter"/>
</dbReference>
<keyword evidence="2" id="KW-1185">Reference proteome</keyword>
<protein>
    <submittedName>
        <fullName evidence="1">Uncharacterized protein</fullName>
    </submittedName>
</protein>
<sequence>MPRHHNVIRKVLAVIKDDFSTVCSWVQFNNVEDWLYDLCLAKNPAPVRCPVAGKFNFTQRGEHPFKTRILGGVTLSPRPLIYCKENISDLSVCDTDQKELAVDENYSLSRLRNDIDLMEAEEKIRNRELDLLGQNAKSTDEHKQSLSERFHNDIKRLWEEQKLLDADLKKLSAIDLKESKKIANIPSDYLNAVEDKLQQYQEEFANIVKDN</sequence>
<reference evidence="1" key="2">
    <citation type="submission" date="2020-05" db="UniProtKB">
        <authorList>
            <consortium name="EnsemblMetazoa"/>
        </authorList>
    </citation>
    <scope>IDENTIFICATION</scope>
    <source>
        <strain evidence="1">IAEA</strain>
    </source>
</reference>
<organism evidence="1 2">
    <name type="scientific">Glossina palpalis gambiensis</name>
    <dbReference type="NCBI Taxonomy" id="67801"/>
    <lineage>
        <taxon>Eukaryota</taxon>
        <taxon>Metazoa</taxon>
        <taxon>Ecdysozoa</taxon>
        <taxon>Arthropoda</taxon>
        <taxon>Hexapoda</taxon>
        <taxon>Insecta</taxon>
        <taxon>Pterygota</taxon>
        <taxon>Neoptera</taxon>
        <taxon>Endopterygota</taxon>
        <taxon>Diptera</taxon>
        <taxon>Brachycera</taxon>
        <taxon>Muscomorpha</taxon>
        <taxon>Hippoboscoidea</taxon>
        <taxon>Glossinidae</taxon>
        <taxon>Glossina</taxon>
    </lineage>
</organism>
<dbReference type="AlphaFoldDB" id="A0A1B0C575"/>
<dbReference type="EnsemblMetazoa" id="GPPI049478-RA">
    <property type="protein sequence ID" value="GPPI049478-PA"/>
    <property type="gene ID" value="GPPI049478"/>
</dbReference>
<proteinExistence type="predicted"/>
<dbReference type="EMBL" id="JXJN01025886">
    <property type="status" value="NOT_ANNOTATED_CDS"/>
    <property type="molecule type" value="Genomic_DNA"/>
</dbReference>
<dbReference type="PANTHER" id="PTHR22255:SF1">
    <property type="entry name" value="LD32918P"/>
    <property type="match status" value="1"/>
</dbReference>
<dbReference type="EMBL" id="JXJN01025885">
    <property type="status" value="NOT_ANNOTATED_CDS"/>
    <property type="molecule type" value="Genomic_DNA"/>
</dbReference>
<accession>A0A1B0C575</accession>
<reference evidence="2" key="1">
    <citation type="submission" date="2015-01" db="EMBL/GenBank/DDBJ databases">
        <authorList>
            <person name="Aksoy S."/>
            <person name="Warren W."/>
            <person name="Wilson R.K."/>
        </authorList>
    </citation>
    <scope>NUCLEOTIDE SEQUENCE [LARGE SCALE GENOMIC DNA]</scope>
    <source>
        <strain evidence="2">IAEA</strain>
    </source>
</reference>
<dbReference type="PANTHER" id="PTHR22255">
    <property type="entry name" value="LP06548P"/>
    <property type="match status" value="1"/>
</dbReference>
<evidence type="ECO:0000313" key="1">
    <source>
        <dbReference type="EnsemblMetazoa" id="GPPI049478-PA"/>
    </source>
</evidence>
<dbReference type="VEuPathDB" id="VectorBase:GPPI049478"/>